<evidence type="ECO:0000256" key="1">
    <source>
        <dbReference type="SAM" id="Phobius"/>
    </source>
</evidence>
<evidence type="ECO:0000313" key="4">
    <source>
        <dbReference type="Proteomes" id="UP000637002"/>
    </source>
</evidence>
<dbReference type="SUPFAM" id="SSF51905">
    <property type="entry name" value="FAD/NAD(P)-binding domain"/>
    <property type="match status" value="2"/>
</dbReference>
<protein>
    <submittedName>
        <fullName evidence="3">FAD-dependent oxidoreductase</fullName>
    </submittedName>
</protein>
<keyword evidence="1" id="KW-0812">Transmembrane</keyword>
<evidence type="ECO:0000313" key="3">
    <source>
        <dbReference type="EMBL" id="GGC87500.1"/>
    </source>
</evidence>
<feature type="transmembrane region" description="Helical" evidence="1">
    <location>
        <begin position="6"/>
        <end position="27"/>
    </location>
</feature>
<dbReference type="InterPro" id="IPR038732">
    <property type="entry name" value="HpyO/CreE_NAD-binding"/>
</dbReference>
<reference evidence="3" key="1">
    <citation type="journal article" date="2014" name="Int. J. Syst. Evol. Microbiol.">
        <title>Complete genome sequence of Corynebacterium casei LMG S-19264T (=DSM 44701T), isolated from a smear-ripened cheese.</title>
        <authorList>
            <consortium name="US DOE Joint Genome Institute (JGI-PGF)"/>
            <person name="Walter F."/>
            <person name="Albersmeier A."/>
            <person name="Kalinowski J."/>
            <person name="Ruckert C."/>
        </authorList>
    </citation>
    <scope>NUCLEOTIDE SEQUENCE</scope>
    <source>
        <strain evidence="3">CGMCC 1.12919</strain>
    </source>
</reference>
<keyword evidence="4" id="KW-1185">Reference proteome</keyword>
<proteinExistence type="predicted"/>
<dbReference type="EMBL" id="BMGG01000010">
    <property type="protein sequence ID" value="GGC87500.1"/>
    <property type="molecule type" value="Genomic_DNA"/>
</dbReference>
<dbReference type="Gene3D" id="3.50.50.60">
    <property type="entry name" value="FAD/NAD(P)-binding domain"/>
    <property type="match status" value="1"/>
</dbReference>
<accession>A0A916UTD5</accession>
<dbReference type="Proteomes" id="UP000637002">
    <property type="component" value="Unassembled WGS sequence"/>
</dbReference>
<dbReference type="PANTHER" id="PTHR40254">
    <property type="entry name" value="BLR0577 PROTEIN"/>
    <property type="match status" value="1"/>
</dbReference>
<dbReference type="PANTHER" id="PTHR40254:SF1">
    <property type="entry name" value="BLR0577 PROTEIN"/>
    <property type="match status" value="1"/>
</dbReference>
<reference evidence="3" key="2">
    <citation type="submission" date="2020-09" db="EMBL/GenBank/DDBJ databases">
        <authorList>
            <person name="Sun Q."/>
            <person name="Zhou Y."/>
        </authorList>
    </citation>
    <scope>NUCLEOTIDE SEQUENCE</scope>
    <source>
        <strain evidence="3">CGMCC 1.12919</strain>
    </source>
</reference>
<dbReference type="InterPro" id="IPR036188">
    <property type="entry name" value="FAD/NAD-bd_sf"/>
</dbReference>
<keyword evidence="1" id="KW-1133">Transmembrane helix</keyword>
<dbReference type="RefSeq" id="WP_188612075.1">
    <property type="nucleotide sequence ID" value="NZ_BMGG01000010.1"/>
</dbReference>
<dbReference type="Pfam" id="PF13454">
    <property type="entry name" value="NAD_binding_9"/>
    <property type="match status" value="1"/>
</dbReference>
<feature type="domain" description="FAD-dependent urate hydroxylase HpyO/Asp monooxygenase CreE-like FAD/NAD(P)-binding" evidence="2">
    <location>
        <begin position="12"/>
        <end position="159"/>
    </location>
</feature>
<organism evidence="3 4">
    <name type="scientific">Chelatococcus reniformis</name>
    <dbReference type="NCBI Taxonomy" id="1494448"/>
    <lineage>
        <taxon>Bacteria</taxon>
        <taxon>Pseudomonadati</taxon>
        <taxon>Pseudomonadota</taxon>
        <taxon>Alphaproteobacteria</taxon>
        <taxon>Hyphomicrobiales</taxon>
        <taxon>Chelatococcaceae</taxon>
        <taxon>Chelatococcus</taxon>
    </lineage>
</organism>
<gene>
    <name evidence="3" type="ORF">GCM10010994_51840</name>
</gene>
<dbReference type="AlphaFoldDB" id="A0A916UTD5"/>
<evidence type="ECO:0000259" key="2">
    <source>
        <dbReference type="Pfam" id="PF13454"/>
    </source>
</evidence>
<name>A0A916UTD5_9HYPH</name>
<comment type="caution">
    <text evidence="3">The sequence shown here is derived from an EMBL/GenBank/DDBJ whole genome shotgun (WGS) entry which is preliminary data.</text>
</comment>
<keyword evidence="1" id="KW-0472">Membrane</keyword>
<dbReference type="InterPro" id="IPR052189">
    <property type="entry name" value="L-asp_N-monooxygenase_NS-form"/>
</dbReference>
<sequence>MTGTTAPGALLIIGGGASGVILACHLLRRPEVDIRITLIERREQVGRGLAYSTDHPGHLLNVRAHSMSMFADDPEHFSRWLRHGDGPTDGGIDGFHFAQRSRYAHYLRHTLEQLAGAGDRFRRVEGECQALVETEAGVEARLADGSRHAGTTAFLAVGYDAPVSAVSVDEVVPDDTVLIRGTGLGMVDLFIALAARRHRGPIIALSRRGQLPQVHRQSAALPIDAAGVPFGAEMSQTLGWVRRLVRDAREQGRDWRDVVDGLRPHSQKLWQSWSVAQRRRFLTHLRPWWDSHRHRTAPQIAQVVEEALASGKLTVIAGRIAGEEAAAGRLRVAVRQRGSGAVRIVDVDRCFDCTGVSCHPLGSNPVLRDLVSRGGARPDALGLGLDVAGDGAVVGRDGRVSPRVYGVGPVTRAALWEITAVPDIRLQCAAMVERHLRRA</sequence>